<dbReference type="AlphaFoldDB" id="A0A1P8EM55"/>
<evidence type="ECO:0000313" key="1">
    <source>
        <dbReference type="EMBL" id="APV37311.1"/>
    </source>
</evidence>
<dbReference type="STRING" id="487316.BEN76_15410"/>
<dbReference type="KEGG" id="asol:BEN76_15410"/>
<evidence type="ECO:0000313" key="2">
    <source>
        <dbReference type="Proteomes" id="UP000185674"/>
    </source>
</evidence>
<sequence>MKSILLIDLEKTSIQIDLLRSYIENDQLIYVFNLRDKLTCNLQTLTELASWVSSGQLVVLDTPTHTAKSSAYALLAGQLLALLDPEASIELQSKHSAANELAELLRAAGKTVVTQDTARLEANSNAMPAAHTVTEQPALLQIKRYCDAIGQAPDRLPLTMDALKNSIANILKLSADQVPQVLALLVSLKLIKRDQGQVRFRKKMLKQWIALELASSTKTQPPAVQPKKSQAHSAMPQVVVGDVDTIMQFLKEQQAPAEGPFPPSLDELQWQALQKLHELKLARPKDIFSLRDMLQDWFPKANIHHLLKGLMDKGYIQLDDDQLHYTAQTFIH</sequence>
<dbReference type="eggNOG" id="ENOG50308X0">
    <property type="taxonomic scope" value="Bacteria"/>
</dbReference>
<name>A0A1P8EM55_9GAMM</name>
<evidence type="ECO:0008006" key="3">
    <source>
        <dbReference type="Google" id="ProtNLM"/>
    </source>
</evidence>
<reference evidence="1 2" key="1">
    <citation type="submission" date="2016-08" db="EMBL/GenBank/DDBJ databases">
        <title>Complete genome sequence of Acinetobacter baylyi strain GFJ2.</title>
        <authorList>
            <person name="Tabata M."/>
            <person name="Kuboki S."/>
            <person name="Gibu N."/>
            <person name="Kinouchi Y."/>
            <person name="Vangnai A."/>
            <person name="Kasai D."/>
            <person name="Fukuda M."/>
        </authorList>
    </citation>
    <scope>NUCLEOTIDE SEQUENCE [LARGE SCALE GENOMIC DNA]</scope>
    <source>
        <strain evidence="1 2">GFJ2</strain>
    </source>
</reference>
<organism evidence="1 2">
    <name type="scientific">Acinetobacter soli</name>
    <dbReference type="NCBI Taxonomy" id="487316"/>
    <lineage>
        <taxon>Bacteria</taxon>
        <taxon>Pseudomonadati</taxon>
        <taxon>Pseudomonadota</taxon>
        <taxon>Gammaproteobacteria</taxon>
        <taxon>Moraxellales</taxon>
        <taxon>Moraxellaceae</taxon>
        <taxon>Acinetobacter</taxon>
    </lineage>
</organism>
<proteinExistence type="predicted"/>
<protein>
    <recommendedName>
        <fullName evidence="3">PIN-like domain-containing protein</fullName>
    </recommendedName>
</protein>
<dbReference type="Proteomes" id="UP000185674">
    <property type="component" value="Chromosome"/>
</dbReference>
<dbReference type="EMBL" id="CP016896">
    <property type="protein sequence ID" value="APV37311.1"/>
    <property type="molecule type" value="Genomic_DNA"/>
</dbReference>
<accession>A0A1P8EM55</accession>
<dbReference type="RefSeq" id="WP_076033457.1">
    <property type="nucleotide sequence ID" value="NZ_CP016896.1"/>
</dbReference>
<gene>
    <name evidence="1" type="ORF">BEN76_15410</name>
</gene>